<evidence type="ECO:0000259" key="12">
    <source>
        <dbReference type="PROSITE" id="PS50109"/>
    </source>
</evidence>
<dbReference type="InterPro" id="IPR011712">
    <property type="entry name" value="Sig_transdc_His_kin_sub3_dim/P"/>
</dbReference>
<keyword evidence="11" id="KW-0732">Signal</keyword>
<dbReference type="CDD" id="cd16917">
    <property type="entry name" value="HATPase_UhpB-NarQ-NarX-like"/>
    <property type="match status" value="1"/>
</dbReference>
<dbReference type="InterPro" id="IPR003660">
    <property type="entry name" value="HAMP_dom"/>
</dbReference>
<dbReference type="PANTHER" id="PTHR24421">
    <property type="entry name" value="NITRATE/NITRITE SENSOR PROTEIN NARX-RELATED"/>
    <property type="match status" value="1"/>
</dbReference>
<dbReference type="Gene3D" id="3.30.565.10">
    <property type="entry name" value="Histidine kinase-like ATPase, C-terminal domain"/>
    <property type="match status" value="1"/>
</dbReference>
<dbReference type="PROSITE" id="PS50885">
    <property type="entry name" value="HAMP"/>
    <property type="match status" value="1"/>
</dbReference>
<dbReference type="InterPro" id="IPR005467">
    <property type="entry name" value="His_kinase_dom"/>
</dbReference>
<keyword evidence="10" id="KW-0472">Membrane</keyword>
<accession>Q13XP1</accession>
<dbReference type="SMART" id="SM00387">
    <property type="entry name" value="HATPase_c"/>
    <property type="match status" value="1"/>
</dbReference>
<gene>
    <name evidence="14" type="ORF">Bxe_A1814</name>
</gene>
<keyword evidence="10" id="KW-1133">Transmembrane helix</keyword>
<evidence type="ECO:0000256" key="7">
    <source>
        <dbReference type="ARBA" id="ARBA00022777"/>
    </source>
</evidence>
<dbReference type="PROSITE" id="PS50109">
    <property type="entry name" value="HIS_KIN"/>
    <property type="match status" value="1"/>
</dbReference>
<protein>
    <recommendedName>
        <fullName evidence="3">histidine kinase</fullName>
        <ecNumber evidence="3">2.7.13.3</ecNumber>
    </recommendedName>
</protein>
<evidence type="ECO:0000256" key="5">
    <source>
        <dbReference type="ARBA" id="ARBA00022679"/>
    </source>
</evidence>
<keyword evidence="9" id="KW-0902">Two-component regulatory system</keyword>
<evidence type="ECO:0000256" key="1">
    <source>
        <dbReference type="ARBA" id="ARBA00000085"/>
    </source>
</evidence>
<feature type="domain" description="HAMP" evidence="13">
    <location>
        <begin position="198"/>
        <end position="248"/>
    </location>
</feature>
<dbReference type="Pfam" id="PF02518">
    <property type="entry name" value="HATPase_c"/>
    <property type="match status" value="1"/>
</dbReference>
<keyword evidence="8" id="KW-0067">ATP-binding</keyword>
<evidence type="ECO:0000256" key="4">
    <source>
        <dbReference type="ARBA" id="ARBA00022553"/>
    </source>
</evidence>
<dbReference type="PANTHER" id="PTHR24421:SF10">
    <property type="entry name" value="NITRATE_NITRITE SENSOR PROTEIN NARQ"/>
    <property type="match status" value="1"/>
</dbReference>
<keyword evidence="4" id="KW-0597">Phosphoprotein</keyword>
<dbReference type="eggNOG" id="COG2770">
    <property type="taxonomic scope" value="Bacteria"/>
</dbReference>
<feature type="transmembrane region" description="Helical" evidence="10">
    <location>
        <begin position="174"/>
        <end position="199"/>
    </location>
</feature>
<evidence type="ECO:0000256" key="11">
    <source>
        <dbReference type="SAM" id="SignalP"/>
    </source>
</evidence>
<keyword evidence="10" id="KW-0812">Transmembrane</keyword>
<dbReference type="GO" id="GO:0000155">
    <property type="term" value="F:phosphorelay sensor kinase activity"/>
    <property type="evidence" value="ECO:0007669"/>
    <property type="project" value="InterPro"/>
</dbReference>
<dbReference type="Pfam" id="PF07730">
    <property type="entry name" value="HisKA_3"/>
    <property type="match status" value="1"/>
</dbReference>
<dbReference type="EMBL" id="CP000270">
    <property type="protein sequence ID" value="ABE31148.1"/>
    <property type="molecule type" value="Genomic_DNA"/>
</dbReference>
<feature type="domain" description="Histidine kinase" evidence="12">
    <location>
        <begin position="310"/>
        <end position="459"/>
    </location>
</feature>
<keyword evidence="5" id="KW-0808">Transferase</keyword>
<dbReference type="SMART" id="SM00304">
    <property type="entry name" value="HAMP"/>
    <property type="match status" value="1"/>
</dbReference>
<evidence type="ECO:0000259" key="13">
    <source>
        <dbReference type="PROSITE" id="PS50885"/>
    </source>
</evidence>
<dbReference type="GO" id="GO:0016020">
    <property type="term" value="C:membrane"/>
    <property type="evidence" value="ECO:0007669"/>
    <property type="project" value="UniProtKB-SubCell"/>
</dbReference>
<dbReference type="SUPFAM" id="SSF55874">
    <property type="entry name" value="ATPase domain of HSP90 chaperone/DNA topoisomerase II/histidine kinase"/>
    <property type="match status" value="1"/>
</dbReference>
<dbReference type="InterPro" id="IPR036890">
    <property type="entry name" value="HATPase_C_sf"/>
</dbReference>
<evidence type="ECO:0000256" key="9">
    <source>
        <dbReference type="ARBA" id="ARBA00023012"/>
    </source>
</evidence>
<evidence type="ECO:0000313" key="15">
    <source>
        <dbReference type="Proteomes" id="UP000001817"/>
    </source>
</evidence>
<feature type="chain" id="PRO_5004182692" description="histidine kinase" evidence="11">
    <location>
        <begin position="24"/>
        <end position="459"/>
    </location>
</feature>
<dbReference type="Gene3D" id="1.20.5.1930">
    <property type="match status" value="1"/>
</dbReference>
<dbReference type="CDD" id="cd06225">
    <property type="entry name" value="HAMP"/>
    <property type="match status" value="1"/>
</dbReference>
<dbReference type="Pfam" id="PF00672">
    <property type="entry name" value="HAMP"/>
    <property type="match status" value="1"/>
</dbReference>
<sequence length="459" mass="49592">MAGRWRNSLFWRFLCAMMLASCAGVTVTVAGNAILDNWRVSEAFSSPALTRAFERELAPNAALLAQARQSPEICRLVLHELSARVLTDRLPAIKGPNRVSRALDGGRVFVRYQWPDGVTCRFPNGVGSAASSDAQGNGKTVTLTVRSPVEPGATLTVGMFVLSPLASLLHSDDVSWTVIGLYVLVINFCSVLVLVPLLVKRIRKAERAASAWTDGDLAARIEDGGKDEFGRLTTSFDEMADALSSMIEMKLALAASQERNRLARDLHDTAKQRAFALGLQLTALKKHGAANVDSANLTRASLALVSHLQQDLADVIRRLSAPTIAEIGLRRALSDSIDALLAGARARWTLHLSHDDERALEVVPDIARQLLLISIEACANVLKHAAATHVELAFSRLDDTYTLKIADDGQGFDARRVEALGMGLSNMRLRANSLPHGELHLASSPGKGAEITVSFQLTL</sequence>
<dbReference type="InterPro" id="IPR003594">
    <property type="entry name" value="HATPase_dom"/>
</dbReference>
<keyword evidence="7 14" id="KW-0418">Kinase</keyword>
<dbReference type="InterPro" id="IPR050482">
    <property type="entry name" value="Sensor_HK_TwoCompSys"/>
</dbReference>
<reference evidence="14 15" key="1">
    <citation type="journal article" date="2006" name="Proc. Natl. Acad. Sci. U.S.A.">
        <title>Burkholderia xenovorans LB400 harbors a multi-replicon, 9.73-Mbp genome shaped for versatility.</title>
        <authorList>
            <person name="Chain P.S."/>
            <person name="Denef V.J."/>
            <person name="Konstantinidis K.T."/>
            <person name="Vergez L.M."/>
            <person name="Agullo L."/>
            <person name="Reyes V.L."/>
            <person name="Hauser L."/>
            <person name="Cordova M."/>
            <person name="Gomez L."/>
            <person name="Gonzalez M."/>
            <person name="Land M."/>
            <person name="Lao V."/>
            <person name="Larimer F."/>
            <person name="LiPuma J.J."/>
            <person name="Mahenthiralingam E."/>
            <person name="Malfatti S.A."/>
            <person name="Marx C.J."/>
            <person name="Parnell J.J."/>
            <person name="Ramette A."/>
            <person name="Richardson P."/>
            <person name="Seeger M."/>
            <person name="Smith D."/>
            <person name="Spilker T."/>
            <person name="Sul W.J."/>
            <person name="Tsoi T.V."/>
            <person name="Ulrich L.E."/>
            <person name="Zhulin I.B."/>
            <person name="Tiedje J.M."/>
        </authorList>
    </citation>
    <scope>NUCLEOTIDE SEQUENCE [LARGE SCALE GENOMIC DNA]</scope>
    <source>
        <strain evidence="14 15">LB400</strain>
    </source>
</reference>
<dbReference type="eggNOG" id="COG4585">
    <property type="taxonomic scope" value="Bacteria"/>
</dbReference>
<comment type="subcellular location">
    <subcellularLocation>
        <location evidence="2">Membrane</location>
    </subcellularLocation>
</comment>
<feature type="transmembrane region" description="Helical" evidence="10">
    <location>
        <begin position="9"/>
        <end position="35"/>
    </location>
</feature>
<dbReference type="GO" id="GO:0046983">
    <property type="term" value="F:protein dimerization activity"/>
    <property type="evidence" value="ECO:0007669"/>
    <property type="project" value="InterPro"/>
</dbReference>
<dbReference type="KEGG" id="bxe:Bxe_A1814"/>
<keyword evidence="6" id="KW-0547">Nucleotide-binding</keyword>
<organism evidence="14 15">
    <name type="scientific">Paraburkholderia xenovorans (strain LB400)</name>
    <dbReference type="NCBI Taxonomy" id="266265"/>
    <lineage>
        <taxon>Bacteria</taxon>
        <taxon>Pseudomonadati</taxon>
        <taxon>Pseudomonadota</taxon>
        <taxon>Betaproteobacteria</taxon>
        <taxon>Burkholderiales</taxon>
        <taxon>Burkholderiaceae</taxon>
        <taxon>Paraburkholderia</taxon>
    </lineage>
</organism>
<comment type="catalytic activity">
    <reaction evidence="1">
        <text>ATP + protein L-histidine = ADP + protein N-phospho-L-histidine.</text>
        <dbReference type="EC" id="2.7.13.3"/>
    </reaction>
</comment>
<keyword evidence="15" id="KW-1185">Reference proteome</keyword>
<evidence type="ECO:0000313" key="14">
    <source>
        <dbReference type="EMBL" id="ABE31148.1"/>
    </source>
</evidence>
<feature type="signal peptide" evidence="11">
    <location>
        <begin position="1"/>
        <end position="23"/>
    </location>
</feature>
<dbReference type="AlphaFoldDB" id="Q13XP1"/>
<evidence type="ECO:0000256" key="10">
    <source>
        <dbReference type="SAM" id="Phobius"/>
    </source>
</evidence>
<dbReference type="STRING" id="266265.Bxe_A1814"/>
<dbReference type="Proteomes" id="UP000001817">
    <property type="component" value="Chromosome 1"/>
</dbReference>
<dbReference type="KEGG" id="bxb:DR64_3976"/>
<dbReference type="Gene3D" id="6.10.340.10">
    <property type="match status" value="1"/>
</dbReference>
<dbReference type="GO" id="GO:0005524">
    <property type="term" value="F:ATP binding"/>
    <property type="evidence" value="ECO:0007669"/>
    <property type="project" value="UniProtKB-KW"/>
</dbReference>
<evidence type="ECO:0000256" key="8">
    <source>
        <dbReference type="ARBA" id="ARBA00022840"/>
    </source>
</evidence>
<proteinExistence type="predicted"/>
<dbReference type="EC" id="2.7.13.3" evidence="3"/>
<evidence type="ECO:0000256" key="3">
    <source>
        <dbReference type="ARBA" id="ARBA00012438"/>
    </source>
</evidence>
<dbReference type="SUPFAM" id="SSF158472">
    <property type="entry name" value="HAMP domain-like"/>
    <property type="match status" value="1"/>
</dbReference>
<evidence type="ECO:0000256" key="2">
    <source>
        <dbReference type="ARBA" id="ARBA00004370"/>
    </source>
</evidence>
<name>Q13XP1_PARXL</name>
<evidence type="ECO:0000256" key="6">
    <source>
        <dbReference type="ARBA" id="ARBA00022741"/>
    </source>
</evidence>